<gene>
    <name evidence="2" type="ORF">ACFR9U_16110</name>
</gene>
<evidence type="ECO:0000313" key="2">
    <source>
        <dbReference type="EMBL" id="MFD1588503.1"/>
    </source>
</evidence>
<dbReference type="EMBL" id="JBHUDJ010000013">
    <property type="protein sequence ID" value="MFD1588503.1"/>
    <property type="molecule type" value="Genomic_DNA"/>
</dbReference>
<protein>
    <submittedName>
        <fullName evidence="2">DUF4326 domain-containing protein</fullName>
    </submittedName>
</protein>
<accession>A0ABD6CGH2</accession>
<dbReference type="Proteomes" id="UP001597119">
    <property type="component" value="Unassembled WGS sequence"/>
</dbReference>
<name>A0ABD6CGH2_9EURY</name>
<proteinExistence type="predicted"/>
<keyword evidence="3" id="KW-1185">Reference proteome</keyword>
<sequence length="119" mass="12810">MTPQTTVVPTSDPHDVDISVYRDEDTVGHLLTTEPRDPGWLGNPYADLDVEHRQAVAMFPRTLFNELEARPALRNHLGGLKGARLGCDCPYAGEPEPLCHGDVLAAVIDRALVPAGGDG</sequence>
<organism evidence="2 3">
    <name type="scientific">Halorientalis brevis</name>
    <dbReference type="NCBI Taxonomy" id="1126241"/>
    <lineage>
        <taxon>Archaea</taxon>
        <taxon>Methanobacteriati</taxon>
        <taxon>Methanobacteriota</taxon>
        <taxon>Stenosarchaea group</taxon>
        <taxon>Halobacteria</taxon>
        <taxon>Halobacteriales</taxon>
        <taxon>Haloarculaceae</taxon>
        <taxon>Halorientalis</taxon>
    </lineage>
</organism>
<evidence type="ECO:0000313" key="3">
    <source>
        <dbReference type="Proteomes" id="UP001597119"/>
    </source>
</evidence>
<dbReference type="AlphaFoldDB" id="A0ABD6CGH2"/>
<dbReference type="RefSeq" id="WP_247381976.1">
    <property type="nucleotide sequence ID" value="NZ_JALLGV010000013.1"/>
</dbReference>
<dbReference type="InterPro" id="IPR025475">
    <property type="entry name" value="DUF4326"/>
</dbReference>
<feature type="domain" description="DUF4326" evidence="1">
    <location>
        <begin position="22"/>
        <end position="105"/>
    </location>
</feature>
<comment type="caution">
    <text evidence="2">The sequence shown here is derived from an EMBL/GenBank/DDBJ whole genome shotgun (WGS) entry which is preliminary data.</text>
</comment>
<reference evidence="2 3" key="1">
    <citation type="journal article" date="2019" name="Int. J. Syst. Evol. Microbiol.">
        <title>The Global Catalogue of Microorganisms (GCM) 10K type strain sequencing project: providing services to taxonomists for standard genome sequencing and annotation.</title>
        <authorList>
            <consortium name="The Broad Institute Genomics Platform"/>
            <consortium name="The Broad Institute Genome Sequencing Center for Infectious Disease"/>
            <person name="Wu L."/>
            <person name="Ma J."/>
        </authorList>
    </citation>
    <scope>NUCLEOTIDE SEQUENCE [LARGE SCALE GENOMIC DNA]</scope>
    <source>
        <strain evidence="2 3">CGMCC 1.12125</strain>
    </source>
</reference>
<evidence type="ECO:0000259" key="1">
    <source>
        <dbReference type="Pfam" id="PF14216"/>
    </source>
</evidence>
<dbReference type="Pfam" id="PF14216">
    <property type="entry name" value="DUF4326"/>
    <property type="match status" value="1"/>
</dbReference>